<comment type="subcellular location">
    <subcellularLocation>
        <location evidence="1">Membrane</location>
        <topology evidence="1">Multi-pass membrane protein</topology>
    </subcellularLocation>
</comment>
<reference evidence="12" key="1">
    <citation type="submission" date="2020-04" db="EMBL/GenBank/DDBJ databases">
        <authorList>
            <person name="Alioto T."/>
            <person name="Alioto T."/>
            <person name="Gomez Garrido J."/>
        </authorList>
    </citation>
    <scope>NUCLEOTIDE SEQUENCE</scope>
    <source>
        <strain evidence="12">A484AB</strain>
    </source>
</reference>
<dbReference type="SMART" id="SM00918">
    <property type="entry name" value="Lig_chan-Glu_bd"/>
    <property type="match status" value="1"/>
</dbReference>
<dbReference type="InterPro" id="IPR001320">
    <property type="entry name" value="Iontro_rcpt_C"/>
</dbReference>
<dbReference type="OrthoDB" id="5990463at2759"/>
<dbReference type="GO" id="GO:0005886">
    <property type="term" value="C:plasma membrane"/>
    <property type="evidence" value="ECO:0007669"/>
    <property type="project" value="UniProtKB-ARBA"/>
</dbReference>
<organism evidence="12 13">
    <name type="scientific">Paramuricea clavata</name>
    <name type="common">Red gorgonian</name>
    <name type="synonym">Violescent sea-whip</name>
    <dbReference type="NCBI Taxonomy" id="317549"/>
    <lineage>
        <taxon>Eukaryota</taxon>
        <taxon>Metazoa</taxon>
        <taxon>Cnidaria</taxon>
        <taxon>Anthozoa</taxon>
        <taxon>Octocorallia</taxon>
        <taxon>Malacalcyonacea</taxon>
        <taxon>Plexauridae</taxon>
        <taxon>Paramuricea</taxon>
    </lineage>
</organism>
<keyword evidence="11" id="KW-0407">Ion channel</keyword>
<evidence type="ECO:0000256" key="1">
    <source>
        <dbReference type="ARBA" id="ARBA00004141"/>
    </source>
</evidence>
<dbReference type="FunFam" id="3.40.190.10:FF:000078">
    <property type="entry name" value="glutamate receptor ionotropic, NMDA 3B"/>
    <property type="match status" value="1"/>
</dbReference>
<keyword evidence="4" id="KW-1133">Transmembrane helix</keyword>
<evidence type="ECO:0000313" key="13">
    <source>
        <dbReference type="Proteomes" id="UP001152795"/>
    </source>
</evidence>
<evidence type="ECO:0000256" key="7">
    <source>
        <dbReference type="ARBA" id="ARBA00023136"/>
    </source>
</evidence>
<dbReference type="SMART" id="SM00079">
    <property type="entry name" value="PBPe"/>
    <property type="match status" value="1"/>
</dbReference>
<comment type="caution">
    <text evidence="12">The sequence shown here is derived from an EMBL/GenBank/DDBJ whole genome shotgun (WGS) entry which is preliminary data.</text>
</comment>
<evidence type="ECO:0000313" key="12">
    <source>
        <dbReference type="EMBL" id="CAB4002693.1"/>
    </source>
</evidence>
<dbReference type="Pfam" id="PF00060">
    <property type="entry name" value="Lig_chan"/>
    <property type="match status" value="1"/>
</dbReference>
<keyword evidence="13" id="KW-1185">Reference proteome</keyword>
<dbReference type="GO" id="GO:0015276">
    <property type="term" value="F:ligand-gated monoatomic ion channel activity"/>
    <property type="evidence" value="ECO:0007669"/>
    <property type="project" value="InterPro"/>
</dbReference>
<evidence type="ECO:0000256" key="4">
    <source>
        <dbReference type="ARBA" id="ARBA00022989"/>
    </source>
</evidence>
<dbReference type="Gene3D" id="1.10.287.70">
    <property type="match status" value="1"/>
</dbReference>
<sequence length="896" mass="99608">MIIFTPTENCHVKLAPTSKLYFTVVQFILWTSIPRSLTASQISPKPPRLSILYLTDRPLTDKIKTSLAQFESKLASSTRFNQTVQLTTQVLSQNATTILDTLRVLKKCVRWEETEVIIVNLNDEKVKKMVLCGYRGLVFDIKTRPRDMQQTSYNVLTVKPSLTRLHESVEKIFGEIGYTKMHEVECFTRLQSEITKMKQTLENIKDSSHTFIFVKCLVNLDLILQHANEIGLTTSDFRWVFPGVITLKEISNNLPQNVIAIDLPGSGDRRQSMVEDNLLFLGDVLSVLEMTLEDNFENLLAGKIYIVKEQFSGDTGDVLFNADGQRSGETYEIFELITFNGVRQWLPIGSLEKGNVRILFNQWRLEDNIPGKPVLRVVTRLKPPYLMFGTVQDRTSTGECEIGRICRHFTKINDNFTAGAETTPMDISTNISGTLATNNESVPTNFEDKCCTGLIIDLLERLEADVEFESKIHLVKDGMFGSNDPKTRRWNGMIGELVRNEADMAASTLTITAKRSKVVDFTFPYVDIANGILVSAQPASHGVWDFVFLDTFSGSLWLVLFIAIQIVIGLLWLAESLRKRRRFLNFPHKRDNSISCAQIINYTWSLVFQKASEEVGPNTLGGRTVAAFFAFCTIIACSSFTANLAAIKVTTKEGISISGIQDKKFQNGEITFGTLANSANLDFFRDSTDPEWTAYIADTPQLAHLVSKQSDCGLKITGDPFFFSGYGIALRKNSTWNTRLSLEITTLVRKGFISKLQAKWLATGCENKQDPETEKMGLDDIGGAFLIVSFGCIASGILLLLEHVVWYVLNRKEMMEANEARKKKSVDHAFGALVKGSGSFGDDGGSGDSENGCNDDDNGGVNGFCDNGKACCVGDDGVGVGSCGNCDDGDNIMVVY</sequence>
<keyword evidence="6" id="KW-0406">Ion transport</keyword>
<dbReference type="EMBL" id="CACRXK020004424">
    <property type="protein sequence ID" value="CAB4002693.1"/>
    <property type="molecule type" value="Genomic_DNA"/>
</dbReference>
<evidence type="ECO:0000256" key="6">
    <source>
        <dbReference type="ARBA" id="ARBA00023065"/>
    </source>
</evidence>
<dbReference type="Pfam" id="PF10613">
    <property type="entry name" value="Lig_chan-Glu_bd"/>
    <property type="match status" value="1"/>
</dbReference>
<evidence type="ECO:0000256" key="3">
    <source>
        <dbReference type="ARBA" id="ARBA00022692"/>
    </source>
</evidence>
<proteinExistence type="predicted"/>
<evidence type="ECO:0000256" key="9">
    <source>
        <dbReference type="ARBA" id="ARBA00023180"/>
    </source>
</evidence>
<keyword evidence="2" id="KW-0813">Transport</keyword>
<keyword evidence="8 12" id="KW-0675">Receptor</keyword>
<dbReference type="Gene3D" id="3.40.190.10">
    <property type="entry name" value="Periplasmic binding protein-like II"/>
    <property type="match status" value="2"/>
</dbReference>
<protein>
    <submittedName>
        <fullName evidence="12">Glutamate receptor ionotropic, NMDA 1-like</fullName>
    </submittedName>
</protein>
<gene>
    <name evidence="12" type="ORF">PACLA_8A072669</name>
</gene>
<dbReference type="AlphaFoldDB" id="A0A7D9I7C2"/>
<dbReference type="InterPro" id="IPR019594">
    <property type="entry name" value="Glu/Gly-bd"/>
</dbReference>
<evidence type="ECO:0000256" key="10">
    <source>
        <dbReference type="ARBA" id="ARBA00023286"/>
    </source>
</evidence>
<dbReference type="GO" id="GO:0043226">
    <property type="term" value="C:organelle"/>
    <property type="evidence" value="ECO:0007669"/>
    <property type="project" value="UniProtKB-ARBA"/>
</dbReference>
<keyword evidence="5" id="KW-0175">Coiled coil</keyword>
<keyword evidence="10" id="KW-1071">Ligand-gated ion channel</keyword>
<dbReference type="SUPFAM" id="SSF53850">
    <property type="entry name" value="Periplasmic binding protein-like II"/>
    <property type="match status" value="1"/>
</dbReference>
<evidence type="ECO:0000256" key="2">
    <source>
        <dbReference type="ARBA" id="ARBA00022448"/>
    </source>
</evidence>
<dbReference type="Proteomes" id="UP001152795">
    <property type="component" value="Unassembled WGS sequence"/>
</dbReference>
<accession>A0A7D9I7C2</accession>
<keyword evidence="9" id="KW-0325">Glycoprotein</keyword>
<evidence type="ECO:0000256" key="11">
    <source>
        <dbReference type="ARBA" id="ARBA00023303"/>
    </source>
</evidence>
<keyword evidence="7" id="KW-0472">Membrane</keyword>
<keyword evidence="3" id="KW-0812">Transmembrane</keyword>
<dbReference type="InterPro" id="IPR015683">
    <property type="entry name" value="Ionotropic_Glu_rcpt"/>
</dbReference>
<dbReference type="PANTHER" id="PTHR18966">
    <property type="entry name" value="IONOTROPIC GLUTAMATE RECEPTOR"/>
    <property type="match status" value="1"/>
</dbReference>
<name>A0A7D9I7C2_PARCT</name>
<evidence type="ECO:0000256" key="8">
    <source>
        <dbReference type="ARBA" id="ARBA00023170"/>
    </source>
</evidence>
<evidence type="ECO:0000256" key="5">
    <source>
        <dbReference type="ARBA" id="ARBA00023054"/>
    </source>
</evidence>